<name>A0ACC5Z8V8_9TELE</name>
<organism evidence="1 2">
    <name type="scientific">Pangasius djambal</name>
    <dbReference type="NCBI Taxonomy" id="1691987"/>
    <lineage>
        <taxon>Eukaryota</taxon>
        <taxon>Metazoa</taxon>
        <taxon>Chordata</taxon>
        <taxon>Craniata</taxon>
        <taxon>Vertebrata</taxon>
        <taxon>Euteleostomi</taxon>
        <taxon>Actinopterygii</taxon>
        <taxon>Neopterygii</taxon>
        <taxon>Teleostei</taxon>
        <taxon>Ostariophysi</taxon>
        <taxon>Siluriformes</taxon>
        <taxon>Pangasiidae</taxon>
        <taxon>Pangasius</taxon>
    </lineage>
</organism>
<evidence type="ECO:0000313" key="1">
    <source>
        <dbReference type="EMBL" id="MCJ8744285.1"/>
    </source>
</evidence>
<gene>
    <name evidence="1" type="ORF">PDJAM_G00116790</name>
</gene>
<comment type="caution">
    <text evidence="1">The sequence shown here is derived from an EMBL/GenBank/DDBJ whole genome shotgun (WGS) entry which is preliminary data.</text>
</comment>
<evidence type="ECO:0000313" key="2">
    <source>
        <dbReference type="Proteomes" id="UP000830395"/>
    </source>
</evidence>
<keyword evidence="2" id="KW-1185">Reference proteome</keyword>
<dbReference type="EMBL" id="CM040994">
    <property type="protein sequence ID" value="MCJ8744285.1"/>
    <property type="molecule type" value="Genomic_DNA"/>
</dbReference>
<proteinExistence type="predicted"/>
<accession>A0ACC5Z8V8</accession>
<dbReference type="Proteomes" id="UP000830395">
    <property type="component" value="Chromosome 20"/>
</dbReference>
<sequence>MGCEGSVMGDPDNEYDSTWDDEYEEEQFGMMRVPKQRACTTPRNLQAARDMQNFRHRCRYHSHAYQSNGQVTRQVSNRCQNLLFYQNRIPSRPDDVYIEQFHTYWFGDYTRLERVHSYIQWLFPTQEPGVNNSAHVLRPAEIRHFEEDVTVKKRLLKSYVLMLDFYGIELVSEETGKVQRAVNWKERFENLNRNTHNNLRITRILKCLGLLGFHHYQAPLVHFFLEETLVKGTLPRVKQSVLDYFIFAVLNRSERKELIRFAFRKLMIKMAESHCHGYLCLSDLTLPDSMSNLRASIILGTTVVVFTIFTINLHVNRAP</sequence>
<protein>
    <submittedName>
        <fullName evidence="1">Uncharacterized protein</fullName>
    </submittedName>
</protein>
<reference evidence="1" key="1">
    <citation type="submission" date="2020-02" db="EMBL/GenBank/DDBJ databases">
        <title>Genome sequencing of the panga catfish, Pangasius djambal.</title>
        <authorList>
            <person name="Wen M."/>
            <person name="Zahm M."/>
            <person name="Roques C."/>
            <person name="Cabau C."/>
            <person name="Klopp C."/>
            <person name="Donnadieu C."/>
            <person name="Jouanno E."/>
            <person name="Avarre J.-C."/>
            <person name="Campet M."/>
            <person name="Ha T."/>
            <person name="Dugue R."/>
            <person name="Lampietro C."/>
            <person name="Louis A."/>
            <person name="Herpin A."/>
            <person name="Echchiki A."/>
            <person name="Berthelot C."/>
            <person name="Parey E."/>
            <person name="Roest-Crollius H."/>
            <person name="Braasch I."/>
            <person name="Postlethwait J.H."/>
            <person name="Bobe J."/>
            <person name="Montfort J."/>
            <person name="Bouchez O."/>
            <person name="Begum T."/>
            <person name="Schartl M."/>
            <person name="Gustiano R."/>
            <person name="Guiguen Y."/>
        </authorList>
    </citation>
    <scope>NUCLEOTIDE SEQUENCE</scope>
    <source>
        <strain evidence="1">Pdj_M5554</strain>
    </source>
</reference>